<evidence type="ECO:0000313" key="5">
    <source>
        <dbReference type="Proteomes" id="UP000305887"/>
    </source>
</evidence>
<organism evidence="4 5">
    <name type="scientific">Rubellimicrobium rubrum</name>
    <dbReference type="NCBI Taxonomy" id="2585369"/>
    <lineage>
        <taxon>Bacteria</taxon>
        <taxon>Pseudomonadati</taxon>
        <taxon>Pseudomonadota</taxon>
        <taxon>Alphaproteobacteria</taxon>
        <taxon>Rhodobacterales</taxon>
        <taxon>Roseobacteraceae</taxon>
        <taxon>Rubellimicrobium</taxon>
    </lineage>
</organism>
<protein>
    <submittedName>
        <fullName evidence="4">Curlin</fullName>
    </submittedName>
</protein>
<evidence type="ECO:0000256" key="1">
    <source>
        <dbReference type="ARBA" id="ARBA00009766"/>
    </source>
</evidence>
<feature type="chain" id="PRO_5022797659" evidence="3">
    <location>
        <begin position="20"/>
        <end position="126"/>
    </location>
</feature>
<sequence length="126" mass="13734">MRRVIAIFALAALPLCAQAESLSHTWTPRTEAQAHAIRGALALHSLRSRLREGGTIRQWGRENRAALSQSGSGNWGAILQRGDDHDARLKQKGDGNAHAILQAGRETEAEVEQDGDEVGVTLQYGW</sequence>
<gene>
    <name evidence="4" type="ORF">FHG66_04325</name>
</gene>
<reference evidence="4 5" key="1">
    <citation type="submission" date="2019-06" db="EMBL/GenBank/DDBJ databases">
        <title>YIM 131921 draft genome.</title>
        <authorList>
            <person name="Jiang L."/>
        </authorList>
    </citation>
    <scope>NUCLEOTIDE SEQUENCE [LARGE SCALE GENOMIC DNA]</scope>
    <source>
        <strain evidence="4 5">YIM 131921</strain>
    </source>
</reference>
<dbReference type="AlphaFoldDB" id="A0A5C4N6W0"/>
<dbReference type="Pfam" id="PF07012">
    <property type="entry name" value="Curlin_rpt"/>
    <property type="match status" value="1"/>
</dbReference>
<dbReference type="RefSeq" id="WP_139075452.1">
    <property type="nucleotide sequence ID" value="NZ_VDFU01000003.1"/>
</dbReference>
<dbReference type="Proteomes" id="UP000305887">
    <property type="component" value="Unassembled WGS sequence"/>
</dbReference>
<comment type="caution">
    <text evidence="4">The sequence shown here is derived from an EMBL/GenBank/DDBJ whole genome shotgun (WGS) entry which is preliminary data.</text>
</comment>
<proteinExistence type="inferred from homology"/>
<keyword evidence="2 3" id="KW-0732">Signal</keyword>
<evidence type="ECO:0000313" key="4">
    <source>
        <dbReference type="EMBL" id="TNC52031.1"/>
    </source>
</evidence>
<feature type="signal peptide" evidence="3">
    <location>
        <begin position="1"/>
        <end position="19"/>
    </location>
</feature>
<accession>A0A5C4N6W0</accession>
<dbReference type="EMBL" id="VDFU01000003">
    <property type="protein sequence ID" value="TNC52031.1"/>
    <property type="molecule type" value="Genomic_DNA"/>
</dbReference>
<evidence type="ECO:0000256" key="2">
    <source>
        <dbReference type="ARBA" id="ARBA00022729"/>
    </source>
</evidence>
<keyword evidence="5" id="KW-1185">Reference proteome</keyword>
<name>A0A5C4N6W0_9RHOB</name>
<comment type="similarity">
    <text evidence="1">Belongs to the CsgA/CsgB family.</text>
</comment>
<dbReference type="GO" id="GO:0007155">
    <property type="term" value="P:cell adhesion"/>
    <property type="evidence" value="ECO:0007669"/>
    <property type="project" value="InterPro"/>
</dbReference>
<evidence type="ECO:0000256" key="3">
    <source>
        <dbReference type="SAM" id="SignalP"/>
    </source>
</evidence>
<dbReference type="InterPro" id="IPR009742">
    <property type="entry name" value="Curlin_rpt"/>
</dbReference>
<dbReference type="GO" id="GO:0009289">
    <property type="term" value="C:pilus"/>
    <property type="evidence" value="ECO:0007669"/>
    <property type="project" value="InterPro"/>
</dbReference>